<evidence type="ECO:0000256" key="4">
    <source>
        <dbReference type="ARBA" id="ARBA00011037"/>
    </source>
</evidence>
<dbReference type="EC" id="4.2.1.10" evidence="6 8"/>
<gene>
    <name evidence="8" type="primary">aroQ</name>
    <name evidence="12" type="ORF">ABW22_05380</name>
</gene>
<dbReference type="OrthoDB" id="9790793at2"/>
<evidence type="ECO:0000256" key="3">
    <source>
        <dbReference type="ARBA" id="ARBA00004902"/>
    </source>
</evidence>
<evidence type="ECO:0000256" key="10">
    <source>
        <dbReference type="PIRSR" id="PIRSR001399-2"/>
    </source>
</evidence>
<accession>A0A106BQM4</accession>
<dbReference type="HAMAP" id="MF_00169">
    <property type="entry name" value="AroQ"/>
    <property type="match status" value="1"/>
</dbReference>
<keyword evidence="7 8" id="KW-0456">Lyase</keyword>
<comment type="catalytic activity">
    <reaction evidence="1 8">
        <text>3-dehydroquinate = 3-dehydroshikimate + H2O</text>
        <dbReference type="Rhea" id="RHEA:21096"/>
        <dbReference type="ChEBI" id="CHEBI:15377"/>
        <dbReference type="ChEBI" id="CHEBI:16630"/>
        <dbReference type="ChEBI" id="CHEBI:32364"/>
        <dbReference type="EC" id="4.2.1.10"/>
    </reaction>
</comment>
<evidence type="ECO:0000313" key="12">
    <source>
        <dbReference type="EMBL" id="KVW96863.1"/>
    </source>
</evidence>
<feature type="binding site" evidence="8 10">
    <location>
        <position position="129"/>
    </location>
    <ligand>
        <name>substrate</name>
    </ligand>
</feature>
<dbReference type="InterPro" id="IPR036441">
    <property type="entry name" value="DHquinase_II_sf"/>
</dbReference>
<evidence type="ECO:0000256" key="6">
    <source>
        <dbReference type="ARBA" id="ARBA00012060"/>
    </source>
</evidence>
<dbReference type="SUPFAM" id="SSF52304">
    <property type="entry name" value="Type II 3-dehydroquinate dehydratase"/>
    <property type="match status" value="1"/>
</dbReference>
<keyword evidence="13" id="KW-1185">Reference proteome</keyword>
<evidence type="ECO:0000256" key="7">
    <source>
        <dbReference type="ARBA" id="ARBA00023239"/>
    </source>
</evidence>
<dbReference type="NCBIfam" id="NF003805">
    <property type="entry name" value="PRK05395.1-2"/>
    <property type="match status" value="1"/>
</dbReference>
<dbReference type="PANTHER" id="PTHR21272">
    <property type="entry name" value="CATABOLIC 3-DEHYDROQUINASE"/>
    <property type="match status" value="1"/>
</dbReference>
<dbReference type="NCBIfam" id="NF003806">
    <property type="entry name" value="PRK05395.1-3"/>
    <property type="match status" value="1"/>
</dbReference>
<dbReference type="CDD" id="cd00466">
    <property type="entry name" value="DHQase_II"/>
    <property type="match status" value="1"/>
</dbReference>
<dbReference type="GO" id="GO:0008652">
    <property type="term" value="P:amino acid biosynthetic process"/>
    <property type="evidence" value="ECO:0007669"/>
    <property type="project" value="UniProtKB-KW"/>
</dbReference>
<evidence type="ECO:0000256" key="5">
    <source>
        <dbReference type="ARBA" id="ARBA00011193"/>
    </source>
</evidence>
<dbReference type="PROSITE" id="PS01029">
    <property type="entry name" value="DEHYDROQUINASE_II"/>
    <property type="match status" value="1"/>
</dbReference>
<evidence type="ECO:0000256" key="9">
    <source>
        <dbReference type="PIRSR" id="PIRSR001399-1"/>
    </source>
</evidence>
<sequence length="176" mass="19269">MTTKRTSRAVAKSVPSLHPHVLVLHGPNLNLLGSREPGHYGLATLDDINRVLVSRGEAVNAQVETFQNNHEGALIDRIHQAAHDQVDFIVINPAGYTHTSIALRDALAATAIPFVEVHLSNIYAREPFRHHSYFSDLAVGVVSGLGAHGYELALEYALRHLPNRTSHGSQKTEKAH</sequence>
<evidence type="ECO:0000256" key="2">
    <source>
        <dbReference type="ARBA" id="ARBA00003924"/>
    </source>
</evidence>
<dbReference type="GO" id="GO:0009423">
    <property type="term" value="P:chorismate biosynthetic process"/>
    <property type="evidence" value="ECO:0007669"/>
    <property type="project" value="UniProtKB-UniRule"/>
</dbReference>
<dbReference type="NCBIfam" id="NF003804">
    <property type="entry name" value="PRK05395.1-1"/>
    <property type="match status" value="1"/>
</dbReference>
<dbReference type="Proteomes" id="UP000064243">
    <property type="component" value="Unassembled WGS sequence"/>
</dbReference>
<evidence type="ECO:0000256" key="11">
    <source>
        <dbReference type="PIRSR" id="PIRSR001399-3"/>
    </source>
</evidence>
<dbReference type="InterPro" id="IPR018509">
    <property type="entry name" value="DHquinase_II_CS"/>
</dbReference>
<name>A0A106BQM4_THIDE</name>
<comment type="similarity">
    <text evidence="4 8">Belongs to the type-II 3-dehydroquinase family.</text>
</comment>
<dbReference type="EMBL" id="LDUG01000018">
    <property type="protein sequence ID" value="KVW96863.1"/>
    <property type="molecule type" value="Genomic_DNA"/>
</dbReference>
<dbReference type="PANTHER" id="PTHR21272:SF3">
    <property type="entry name" value="CATABOLIC 3-DEHYDROQUINASE"/>
    <property type="match status" value="1"/>
</dbReference>
<dbReference type="PIRSF" id="PIRSF001399">
    <property type="entry name" value="DHquinase_II"/>
    <property type="match status" value="1"/>
</dbReference>
<organism evidence="12 13">
    <name type="scientific">Thiobacillus denitrificans</name>
    <dbReference type="NCBI Taxonomy" id="36861"/>
    <lineage>
        <taxon>Bacteria</taxon>
        <taxon>Pseudomonadati</taxon>
        <taxon>Pseudomonadota</taxon>
        <taxon>Betaproteobacteria</taxon>
        <taxon>Nitrosomonadales</taxon>
        <taxon>Thiobacillaceae</taxon>
        <taxon>Thiobacillus</taxon>
    </lineage>
</organism>
<evidence type="ECO:0000256" key="1">
    <source>
        <dbReference type="ARBA" id="ARBA00001864"/>
    </source>
</evidence>
<dbReference type="NCBIfam" id="TIGR01088">
    <property type="entry name" value="aroQ"/>
    <property type="match status" value="1"/>
</dbReference>
<feature type="binding site" evidence="8 10">
    <location>
        <position position="98"/>
    </location>
    <ligand>
        <name>substrate</name>
    </ligand>
</feature>
<protein>
    <recommendedName>
        <fullName evidence="6 8">3-dehydroquinate dehydratase</fullName>
        <shortName evidence="8">3-dehydroquinase</shortName>
        <ecNumber evidence="6 8">4.2.1.10</ecNumber>
    </recommendedName>
    <alternativeName>
        <fullName evidence="8">Type II DHQase</fullName>
    </alternativeName>
</protein>
<comment type="caution">
    <text evidence="12">The sequence shown here is derived from an EMBL/GenBank/DDBJ whole genome shotgun (WGS) entry which is preliminary data.</text>
</comment>
<feature type="site" description="Transition state stabilizer" evidence="8 11">
    <location>
        <position position="35"/>
    </location>
</feature>
<comment type="subunit">
    <text evidence="5 8">Homododecamer.</text>
</comment>
<dbReference type="AlphaFoldDB" id="A0A106BQM4"/>
<dbReference type="UniPathway" id="UPA00053">
    <property type="reaction ID" value="UER00086"/>
</dbReference>
<evidence type="ECO:0000313" key="13">
    <source>
        <dbReference type="Proteomes" id="UP000064243"/>
    </source>
</evidence>
<proteinExistence type="inferred from homology"/>
<dbReference type="Pfam" id="PF01220">
    <property type="entry name" value="DHquinase_II"/>
    <property type="match status" value="1"/>
</dbReference>
<feature type="binding site" evidence="8 10">
    <location>
        <position position="92"/>
    </location>
    <ligand>
        <name>substrate</name>
    </ligand>
</feature>
<dbReference type="NCBIfam" id="NF003807">
    <property type="entry name" value="PRK05395.1-4"/>
    <property type="match status" value="1"/>
</dbReference>
<reference evidence="12 13" key="1">
    <citation type="journal article" date="2015" name="Appl. Environ. Microbiol.">
        <title>Aerobic and Anaerobic Thiosulfate Oxidation by a Cold-Adapted, Subglacial Chemoautotroph.</title>
        <authorList>
            <person name="Harrold Z.R."/>
            <person name="Skidmore M.L."/>
            <person name="Hamilton T.L."/>
            <person name="Desch L."/>
            <person name="Amada K."/>
            <person name="van Gelder W."/>
            <person name="Glover K."/>
            <person name="Roden E.E."/>
            <person name="Boyd E.S."/>
        </authorList>
    </citation>
    <scope>NUCLEOTIDE SEQUENCE [LARGE SCALE GENOMIC DNA]</scope>
    <source>
        <strain evidence="12 13">RG</strain>
    </source>
</reference>
<keyword evidence="8" id="KW-0028">Amino-acid biosynthesis</keyword>
<dbReference type="STRING" id="1123392.GCA_000376425_00717"/>
<feature type="binding site" evidence="8 10">
    <location>
        <begin position="119"/>
        <end position="120"/>
    </location>
    <ligand>
        <name>substrate</name>
    </ligand>
</feature>
<evidence type="ECO:0000256" key="8">
    <source>
        <dbReference type="HAMAP-Rule" id="MF_00169"/>
    </source>
</evidence>
<feature type="binding site" evidence="8 10">
    <location>
        <position position="105"/>
    </location>
    <ligand>
        <name>substrate</name>
    </ligand>
</feature>
<dbReference type="RefSeq" id="WP_059752870.1">
    <property type="nucleotide sequence ID" value="NZ_LDUG01000018.1"/>
</dbReference>
<comment type="function">
    <text evidence="2 8">Catalyzes a trans-dehydration via an enolate intermediate.</text>
</comment>
<comment type="pathway">
    <text evidence="3 8">Metabolic intermediate biosynthesis; chorismate biosynthesis; chorismate from D-erythrose 4-phosphate and phosphoenolpyruvate: step 3/7.</text>
</comment>
<keyword evidence="8" id="KW-0057">Aromatic amino acid biosynthesis</keyword>
<dbReference type="InterPro" id="IPR001874">
    <property type="entry name" value="DHquinase_II"/>
</dbReference>
<dbReference type="PATRIC" id="fig|36861.3.peg.538"/>
<dbReference type="GO" id="GO:0003855">
    <property type="term" value="F:3-dehydroquinate dehydratase activity"/>
    <property type="evidence" value="ECO:0007669"/>
    <property type="project" value="UniProtKB-UniRule"/>
</dbReference>
<feature type="active site" description="Proton donor" evidence="8 9">
    <location>
        <position position="118"/>
    </location>
</feature>
<dbReference type="Gene3D" id="3.40.50.9100">
    <property type="entry name" value="Dehydroquinase, class II"/>
    <property type="match status" value="1"/>
</dbReference>
<dbReference type="GO" id="GO:0019631">
    <property type="term" value="P:quinate catabolic process"/>
    <property type="evidence" value="ECO:0007669"/>
    <property type="project" value="TreeGrafter"/>
</dbReference>
<feature type="active site" description="Proton acceptor" evidence="8 9">
    <location>
        <position position="40"/>
    </location>
</feature>
<dbReference type="GO" id="GO:0009073">
    <property type="term" value="P:aromatic amino acid family biosynthetic process"/>
    <property type="evidence" value="ECO:0007669"/>
    <property type="project" value="UniProtKB-KW"/>
</dbReference>